<accession>L0A0R0</accession>
<dbReference type="STRING" id="937777.Deipe_1977"/>
<name>L0A0R0_DEIPD</name>
<organism evidence="1 2">
    <name type="scientific">Deinococcus peraridilitoris (strain DSM 19664 / LMG 22246 / CIP 109416 / KR-200)</name>
    <dbReference type="NCBI Taxonomy" id="937777"/>
    <lineage>
        <taxon>Bacteria</taxon>
        <taxon>Thermotogati</taxon>
        <taxon>Deinococcota</taxon>
        <taxon>Deinococci</taxon>
        <taxon>Deinococcales</taxon>
        <taxon>Deinococcaceae</taxon>
        <taxon>Deinococcus</taxon>
    </lineage>
</organism>
<keyword evidence="2" id="KW-1185">Reference proteome</keyword>
<protein>
    <submittedName>
        <fullName evidence="1">Uncharacterized protein</fullName>
    </submittedName>
</protein>
<dbReference type="EMBL" id="CP003382">
    <property type="protein sequence ID" value="AFZ67478.1"/>
    <property type="molecule type" value="Genomic_DNA"/>
</dbReference>
<dbReference type="RefSeq" id="WP_015235783.1">
    <property type="nucleotide sequence ID" value="NC_019793.1"/>
</dbReference>
<proteinExistence type="predicted"/>
<evidence type="ECO:0000313" key="1">
    <source>
        <dbReference type="EMBL" id="AFZ67478.1"/>
    </source>
</evidence>
<gene>
    <name evidence="1" type="ordered locus">Deipe_1977</name>
</gene>
<dbReference type="PATRIC" id="fig|937777.3.peg.1983"/>
<dbReference type="HOGENOM" id="CLU_539386_0_0_0"/>
<dbReference type="AlphaFoldDB" id="L0A0R0"/>
<dbReference type="Proteomes" id="UP000010467">
    <property type="component" value="Chromosome"/>
</dbReference>
<dbReference type="KEGG" id="dpd:Deipe_1977"/>
<dbReference type="OrthoDB" id="60333at2"/>
<sequence>MAAESGLNSFPARLQETAFAGNVSELPCLVQGAPLSVTAACPPGSGELGTLLLGPDASGSRAELRVVALHPESASLTLRSVGHDGSGARTTLLQDFRLRRPVQMEVAPPAAFSACGEVVLRGRARFVGVGVNRPEGPVTRSGVLAGVTTLVSGEADRVLPGAPPITAHVADARLLDSGSVVQIGHSTFEVLGRTEDGSNALQLAALVVPPGGERLSAGRAVDLVPSALRAPPIPLNAGALRLPLTDASGFRSGDLLALQADGVTYGATVSAQGLAVPGDPASGYVDVQPTWPGDGNEAATPLSFGTAQGLARGTPLWRPVPGASTARPLTPPGENGAFSWPVAGPGLDCGEALFLRVFGRPKREVFEGAVRADALSGPVAPGVHWIGPRDPTARAALSLPGGLCGEGLVIVAGDLSLNGANRPDCSEDGSGFRGLLYVMGHLNVQGASDILGAVVVEGSAPDGVTRPSTLHGALNVTYDEAALLQAGHQLTPPELQAVPGSWRSR</sequence>
<reference evidence="2" key="1">
    <citation type="submission" date="2012-03" db="EMBL/GenBank/DDBJ databases">
        <title>Complete sequence of chromosome of Deinococcus peraridilitoris DSM 19664.</title>
        <authorList>
            <person name="Lucas S."/>
            <person name="Copeland A."/>
            <person name="Lapidus A."/>
            <person name="Glavina del Rio T."/>
            <person name="Dalin E."/>
            <person name="Tice H."/>
            <person name="Bruce D."/>
            <person name="Goodwin L."/>
            <person name="Pitluck S."/>
            <person name="Peters L."/>
            <person name="Mikhailova N."/>
            <person name="Lu M."/>
            <person name="Kyrpides N."/>
            <person name="Mavromatis K."/>
            <person name="Ivanova N."/>
            <person name="Brettin T."/>
            <person name="Detter J.C."/>
            <person name="Han C."/>
            <person name="Larimer F."/>
            <person name="Land M."/>
            <person name="Hauser L."/>
            <person name="Markowitz V."/>
            <person name="Cheng J.-F."/>
            <person name="Hugenholtz P."/>
            <person name="Woyke T."/>
            <person name="Wu D."/>
            <person name="Pukall R."/>
            <person name="Steenblock K."/>
            <person name="Brambilla E."/>
            <person name="Klenk H.-P."/>
            <person name="Eisen J.A."/>
        </authorList>
    </citation>
    <scope>NUCLEOTIDE SEQUENCE [LARGE SCALE GENOMIC DNA]</scope>
    <source>
        <strain evidence="2">DSM 19664 / LMG 22246 / CIP 109416 / KR-200</strain>
    </source>
</reference>
<evidence type="ECO:0000313" key="2">
    <source>
        <dbReference type="Proteomes" id="UP000010467"/>
    </source>
</evidence>